<reference evidence="5" key="1">
    <citation type="submission" date="2023-07" db="EMBL/GenBank/DDBJ databases">
        <title>Draft genomic sequences of Priestia flexa CCM isolated from the soil of an abandoned mine contaminated by free cyanide in the high Andean zone of Tacna, Peru.</title>
        <authorList>
            <person name="Caceda Quiroz C.J."/>
            <person name="Maraza Chooque G.J."/>
            <person name="Fora Quispe G.L."/>
            <person name="Carpio Mamani M."/>
        </authorList>
    </citation>
    <scope>NUCLEOTIDE SEQUENCE [LARGE SCALE GENOMIC DNA]</scope>
    <source>
        <strain evidence="5">CCM</strain>
    </source>
</reference>
<dbReference type="PROSITE" id="PS51737">
    <property type="entry name" value="RECOMBINASE_DNA_BIND"/>
    <property type="match status" value="1"/>
</dbReference>
<dbReference type="InterPro" id="IPR011109">
    <property type="entry name" value="DNA_bind_recombinase_dom"/>
</dbReference>
<dbReference type="Pfam" id="PF07508">
    <property type="entry name" value="Recombinase"/>
    <property type="match status" value="1"/>
</dbReference>
<dbReference type="PANTHER" id="PTHR30461">
    <property type="entry name" value="DNA-INVERTASE FROM LAMBDOID PROPHAGE"/>
    <property type="match status" value="1"/>
</dbReference>
<keyword evidence="5" id="KW-1185">Reference proteome</keyword>
<evidence type="ECO:0000256" key="1">
    <source>
        <dbReference type="SAM" id="Coils"/>
    </source>
</evidence>
<evidence type="ECO:0000313" key="5">
    <source>
        <dbReference type="Proteomes" id="UP001284771"/>
    </source>
</evidence>
<feature type="domain" description="Recombinase" evidence="3">
    <location>
        <begin position="154"/>
        <end position="286"/>
    </location>
</feature>
<dbReference type="RefSeq" id="WP_076513848.1">
    <property type="nucleotide sequence ID" value="NZ_CANLXW010000055.1"/>
</dbReference>
<dbReference type="PANTHER" id="PTHR30461:SF23">
    <property type="entry name" value="DNA RECOMBINASE-RELATED"/>
    <property type="match status" value="1"/>
</dbReference>
<name>A0ABU4J660_9BACI</name>
<feature type="coiled-coil region" evidence="1">
    <location>
        <begin position="362"/>
        <end position="393"/>
    </location>
</feature>
<organism evidence="4 5">
    <name type="scientific">Priestia flexa</name>
    <dbReference type="NCBI Taxonomy" id="86664"/>
    <lineage>
        <taxon>Bacteria</taxon>
        <taxon>Bacillati</taxon>
        <taxon>Bacillota</taxon>
        <taxon>Bacilli</taxon>
        <taxon>Bacillales</taxon>
        <taxon>Bacillaceae</taxon>
        <taxon>Priestia</taxon>
    </lineage>
</organism>
<dbReference type="EMBL" id="JAWUZT010000025">
    <property type="protein sequence ID" value="MDW8516488.1"/>
    <property type="molecule type" value="Genomic_DNA"/>
</dbReference>
<dbReference type="InterPro" id="IPR025827">
    <property type="entry name" value="Zn_ribbon_recom_dom"/>
</dbReference>
<dbReference type="SUPFAM" id="SSF53041">
    <property type="entry name" value="Resolvase-like"/>
    <property type="match status" value="1"/>
</dbReference>
<protein>
    <submittedName>
        <fullName evidence="4">Recombinase family protein</fullName>
    </submittedName>
</protein>
<feature type="domain" description="Resolvase/invertase-type recombinase catalytic" evidence="2">
    <location>
        <begin position="2"/>
        <end position="146"/>
    </location>
</feature>
<dbReference type="InterPro" id="IPR036162">
    <property type="entry name" value="Resolvase-like_N_sf"/>
</dbReference>
<keyword evidence="1" id="KW-0175">Coiled coil</keyword>
<evidence type="ECO:0000259" key="3">
    <source>
        <dbReference type="PROSITE" id="PS51737"/>
    </source>
</evidence>
<dbReference type="Proteomes" id="UP001284771">
    <property type="component" value="Unassembled WGS sequence"/>
</dbReference>
<dbReference type="InterPro" id="IPR038109">
    <property type="entry name" value="DNA_bind_recomb_sf"/>
</dbReference>
<proteinExistence type="predicted"/>
<dbReference type="Pfam" id="PF13408">
    <property type="entry name" value="Zn_ribbon_recom"/>
    <property type="match status" value="1"/>
</dbReference>
<dbReference type="InterPro" id="IPR050639">
    <property type="entry name" value="SSR_resolvase"/>
</dbReference>
<evidence type="ECO:0000313" key="4">
    <source>
        <dbReference type="EMBL" id="MDW8516488.1"/>
    </source>
</evidence>
<dbReference type="InterPro" id="IPR006119">
    <property type="entry name" value="Resolv_N"/>
</dbReference>
<dbReference type="CDD" id="cd00338">
    <property type="entry name" value="Ser_Recombinase"/>
    <property type="match status" value="1"/>
</dbReference>
<sequence>MRCAIYARVSTELDSQKTSIHNQIDLFTNYIAEKGWEITKIYTDKQSGTKSNRPGLKALIEDGKNGKFDVILAKELSRLARSGQLSYKVRDICLDHSIDIVCLDGSINTLEKDDRNFGLYAWLYENESISTSKRSKTAKKTKARRGLFVGSNPPYGYYSDKGVLKVRADETPNVVKRIYNDYIEGQGMDSIAKQLSLEKVPTPSLIANKSNATVYWHASSIKLILSNQHYCGDLVQNRTETVSVTKTKRKPVSKEDMIILEGTHEAIISREVFQIVQTMLKNRMRTKTAPKKHLFTNVLYCSNCGKGMWYKQNQRGYRCGGNIKHGNIFCPNRTIVREKELKYAILNDLNELTNGFSTEDLLKQVEQKLNSKQRKLQNELVQVESKINNWNDRNQKYFDSYCDGIITHEQYEQYSKNNLEKIAQSEAVKAQINIQLEECKNQTFTMDLKSKLKEFASIQDLTTKLLHSLVKKVTCTIDGNVNIHYTFVNPFQ</sequence>
<dbReference type="SMART" id="SM00857">
    <property type="entry name" value="Resolvase"/>
    <property type="match status" value="1"/>
</dbReference>
<dbReference type="Pfam" id="PF00239">
    <property type="entry name" value="Resolvase"/>
    <property type="match status" value="1"/>
</dbReference>
<comment type="caution">
    <text evidence="4">The sequence shown here is derived from an EMBL/GenBank/DDBJ whole genome shotgun (WGS) entry which is preliminary data.</text>
</comment>
<dbReference type="PROSITE" id="PS51736">
    <property type="entry name" value="RECOMBINASES_3"/>
    <property type="match status" value="1"/>
</dbReference>
<evidence type="ECO:0000259" key="2">
    <source>
        <dbReference type="PROSITE" id="PS51736"/>
    </source>
</evidence>
<dbReference type="Gene3D" id="3.90.1750.20">
    <property type="entry name" value="Putative Large Serine Recombinase, Chain B, Domain 2"/>
    <property type="match status" value="1"/>
</dbReference>
<gene>
    <name evidence="4" type="ORF">RIB56_10120</name>
</gene>
<dbReference type="Gene3D" id="3.40.50.1390">
    <property type="entry name" value="Resolvase, N-terminal catalytic domain"/>
    <property type="match status" value="1"/>
</dbReference>
<accession>A0ABU4J660</accession>